<sequence length="120" mass="13077">MDLDLQTVERAVRAMRLGAIAAAGLASMAKRSLAVAEFAGERAHAGGLTRQPLSEGAAEDELMWLFRVGVVRREVDGQGITDRFRLTPLGKRVLVEVRRADLPALSPLDQVGNLLTRWLS</sequence>
<name>A0ABY3PKG0_9CYAN</name>
<evidence type="ECO:0000313" key="2">
    <source>
        <dbReference type="Proteomes" id="UP001054846"/>
    </source>
</evidence>
<keyword evidence="2" id="KW-1185">Reference proteome</keyword>
<dbReference type="NCBIfam" id="NF045586">
    <property type="entry name" value="Npun_F0494_fam"/>
    <property type="match status" value="1"/>
</dbReference>
<dbReference type="EMBL" id="CP063845">
    <property type="protein sequence ID" value="UFP94123.1"/>
    <property type="molecule type" value="Genomic_DNA"/>
</dbReference>
<evidence type="ECO:0000313" key="1">
    <source>
        <dbReference type="EMBL" id="UFP94123.1"/>
    </source>
</evidence>
<dbReference type="Proteomes" id="UP001054846">
    <property type="component" value="Chromosome"/>
</dbReference>
<gene>
    <name evidence="1" type="ORF">ISF26_20540</name>
</gene>
<accession>A0ABY3PKG0</accession>
<proteinExistence type="predicted"/>
<dbReference type="InterPro" id="IPR054651">
    <property type="entry name" value="Npun_F0494-like"/>
</dbReference>
<dbReference type="RefSeq" id="WP_230841180.1">
    <property type="nucleotide sequence ID" value="NZ_CP063845.1"/>
</dbReference>
<reference evidence="1 2" key="1">
    <citation type="journal article" date="2021" name="Genome Biol. Evol.">
        <title>Complete Genome Sequencing of a Novel Gloeobacter Species from a Waterfall Cave in Mexico.</title>
        <authorList>
            <person name="Saw J.H."/>
            <person name="Cardona T."/>
            <person name="Montejano G."/>
        </authorList>
    </citation>
    <scope>NUCLEOTIDE SEQUENCE [LARGE SCALE GENOMIC DNA]</scope>
    <source>
        <strain evidence="1">MG652769</strain>
    </source>
</reference>
<protein>
    <submittedName>
        <fullName evidence="1">Uncharacterized protein</fullName>
    </submittedName>
</protein>
<organism evidence="1 2">
    <name type="scientific">Gloeobacter morelensis MG652769</name>
    <dbReference type="NCBI Taxonomy" id="2781736"/>
    <lineage>
        <taxon>Bacteria</taxon>
        <taxon>Bacillati</taxon>
        <taxon>Cyanobacteriota</taxon>
        <taxon>Cyanophyceae</taxon>
        <taxon>Gloeobacterales</taxon>
        <taxon>Gloeobacteraceae</taxon>
        <taxon>Gloeobacter</taxon>
        <taxon>Gloeobacter morelensis</taxon>
    </lineage>
</organism>